<name>A0AAN9A2J6_HALRR</name>
<accession>A0AAN9A2J6</accession>
<keyword evidence="1" id="KW-1015">Disulfide bond</keyword>
<proteinExistence type="predicted"/>
<keyword evidence="3" id="KW-1185">Reference proteome</keyword>
<dbReference type="EMBL" id="JAXCGZ010018892">
    <property type="protein sequence ID" value="KAK7067252.1"/>
    <property type="molecule type" value="Genomic_DNA"/>
</dbReference>
<comment type="caution">
    <text evidence="2">The sequence shown here is derived from an EMBL/GenBank/DDBJ whole genome shotgun (WGS) entry which is preliminary data.</text>
</comment>
<dbReference type="Gene3D" id="2.10.70.10">
    <property type="entry name" value="Complement Module, domain 1"/>
    <property type="match status" value="1"/>
</dbReference>
<reference evidence="2 3" key="1">
    <citation type="submission" date="2023-11" db="EMBL/GenBank/DDBJ databases">
        <title>Halocaridina rubra genome assembly.</title>
        <authorList>
            <person name="Smith C."/>
        </authorList>
    </citation>
    <scope>NUCLEOTIDE SEQUENCE [LARGE SCALE GENOMIC DNA]</scope>
    <source>
        <strain evidence="2">EP-1</strain>
        <tissue evidence="2">Whole</tissue>
    </source>
</reference>
<dbReference type="SUPFAM" id="SSF57535">
    <property type="entry name" value="Complement control module/SCR domain"/>
    <property type="match status" value="1"/>
</dbReference>
<dbReference type="Proteomes" id="UP001381693">
    <property type="component" value="Unassembled WGS sequence"/>
</dbReference>
<protein>
    <recommendedName>
        <fullName evidence="4">Sushi domain-containing protein</fullName>
    </recommendedName>
</protein>
<dbReference type="AlphaFoldDB" id="A0AAN9A2J6"/>
<dbReference type="InterPro" id="IPR035976">
    <property type="entry name" value="Sushi/SCR/CCP_sf"/>
</dbReference>
<gene>
    <name evidence="2" type="ORF">SK128_020017</name>
</gene>
<evidence type="ECO:0000313" key="3">
    <source>
        <dbReference type="Proteomes" id="UP001381693"/>
    </source>
</evidence>
<evidence type="ECO:0000313" key="2">
    <source>
        <dbReference type="EMBL" id="KAK7067252.1"/>
    </source>
</evidence>
<evidence type="ECO:0000256" key="1">
    <source>
        <dbReference type="ARBA" id="ARBA00023157"/>
    </source>
</evidence>
<evidence type="ECO:0008006" key="4">
    <source>
        <dbReference type="Google" id="ProtNLM"/>
    </source>
</evidence>
<sequence length="206" mass="22309">MPGANVTGANLVGLQNVNMLGDTVNYTCETGKLTNSGADTIVLTFTENGWTGMDPTFICYNATTTFPPLPNVTQGLVGNFSGPAPPFYVSTNINYTCPENTATKNGEVYTTLTFTEYGWESLDPNFVCLEVNFLPPVLPPEAYVGGYLFGDDPPFHIGYVVNYTCLNGYQSTKKNGSTIITFTTLTLSENGWSPLDPEFECEVGLI</sequence>
<organism evidence="2 3">
    <name type="scientific">Halocaridina rubra</name>
    <name type="common">Hawaiian red shrimp</name>
    <dbReference type="NCBI Taxonomy" id="373956"/>
    <lineage>
        <taxon>Eukaryota</taxon>
        <taxon>Metazoa</taxon>
        <taxon>Ecdysozoa</taxon>
        <taxon>Arthropoda</taxon>
        <taxon>Crustacea</taxon>
        <taxon>Multicrustacea</taxon>
        <taxon>Malacostraca</taxon>
        <taxon>Eumalacostraca</taxon>
        <taxon>Eucarida</taxon>
        <taxon>Decapoda</taxon>
        <taxon>Pleocyemata</taxon>
        <taxon>Caridea</taxon>
        <taxon>Atyoidea</taxon>
        <taxon>Atyidae</taxon>
        <taxon>Halocaridina</taxon>
    </lineage>
</organism>